<dbReference type="InterPro" id="IPR000060">
    <property type="entry name" value="BCCT_transptr"/>
</dbReference>
<evidence type="ECO:0000256" key="6">
    <source>
        <dbReference type="ARBA" id="ARBA00022989"/>
    </source>
</evidence>
<feature type="transmembrane region" description="Helical" evidence="9">
    <location>
        <begin position="404"/>
        <end position="422"/>
    </location>
</feature>
<comment type="similarity">
    <text evidence="2">Belongs to the BCCT transporter (TC 2.A.15) family.</text>
</comment>
<keyword evidence="4" id="KW-1003">Cell membrane</keyword>
<dbReference type="NCBIfam" id="TIGR00842">
    <property type="entry name" value="bcct"/>
    <property type="match status" value="1"/>
</dbReference>
<feature type="region of interest" description="Disordered" evidence="8">
    <location>
        <begin position="619"/>
        <end position="658"/>
    </location>
</feature>
<reference evidence="10 11" key="1">
    <citation type="submission" date="2014-08" db="EMBL/GenBank/DDBJ databases">
        <title>Genome sequence of Tetragenococcus muriaticus.</title>
        <authorList>
            <person name="Chuea-nongthon C."/>
            <person name="Rodtong S."/>
            <person name="Yongsawatdigul J."/>
            <person name="Steele J.L."/>
            <person name="Liu X.-y."/>
            <person name="Speers J."/>
            <person name="Glasner J.D."/>
            <person name="Neeno-Eckwall E.C."/>
        </authorList>
    </citation>
    <scope>NUCLEOTIDE SEQUENCE [LARGE SCALE GENOMIC DNA]</scope>
    <source>
        <strain evidence="10 11">PMC-11-5</strain>
    </source>
</reference>
<feature type="transmembrane region" description="Helical" evidence="9">
    <location>
        <begin position="175"/>
        <end position="196"/>
    </location>
</feature>
<feature type="transmembrane region" description="Helical" evidence="9">
    <location>
        <begin position="136"/>
        <end position="155"/>
    </location>
</feature>
<feature type="transmembrane region" description="Helical" evidence="9">
    <location>
        <begin position="434"/>
        <end position="458"/>
    </location>
</feature>
<accession>A0A091CD73</accession>
<dbReference type="InterPro" id="IPR018093">
    <property type="entry name" value="BCCT_CS"/>
</dbReference>
<evidence type="ECO:0000256" key="8">
    <source>
        <dbReference type="SAM" id="MobiDB-lite"/>
    </source>
</evidence>
<keyword evidence="7 9" id="KW-0472">Membrane</keyword>
<feature type="compositionally biased region" description="Basic and acidic residues" evidence="8">
    <location>
        <begin position="1"/>
        <end position="11"/>
    </location>
</feature>
<dbReference type="PANTHER" id="PTHR30047:SF7">
    <property type="entry name" value="HIGH-AFFINITY CHOLINE TRANSPORT PROTEIN"/>
    <property type="match status" value="1"/>
</dbReference>
<feature type="transmembrane region" description="Helical" evidence="9">
    <location>
        <begin position="235"/>
        <end position="254"/>
    </location>
</feature>
<comment type="subcellular location">
    <subcellularLocation>
        <location evidence="1">Cell membrane</location>
        <topology evidence="1">Multi-pass membrane protein</topology>
    </subcellularLocation>
</comment>
<dbReference type="GO" id="GO:0005886">
    <property type="term" value="C:plasma membrane"/>
    <property type="evidence" value="ECO:0007669"/>
    <property type="project" value="UniProtKB-SubCell"/>
</dbReference>
<comment type="caution">
    <text evidence="10">The sequence shown here is derived from an EMBL/GenBank/DDBJ whole genome shotgun (WGS) entry which is preliminary data.</text>
</comment>
<feature type="compositionally biased region" description="Basic and acidic residues" evidence="8">
    <location>
        <begin position="22"/>
        <end position="46"/>
    </location>
</feature>
<dbReference type="PATRIC" id="fig|1302649.3.peg.1307"/>
<feature type="transmembrane region" description="Helical" evidence="9">
    <location>
        <begin position="559"/>
        <end position="580"/>
    </location>
</feature>
<feature type="transmembrane region" description="Helical" evidence="9">
    <location>
        <begin position="486"/>
        <end position="505"/>
    </location>
</feature>
<dbReference type="OrthoDB" id="9775735at2"/>
<feature type="region of interest" description="Disordered" evidence="8">
    <location>
        <begin position="1"/>
        <end position="46"/>
    </location>
</feature>
<feature type="compositionally biased region" description="Basic residues" evidence="8">
    <location>
        <begin position="12"/>
        <end position="21"/>
    </location>
</feature>
<evidence type="ECO:0000256" key="7">
    <source>
        <dbReference type="ARBA" id="ARBA00023136"/>
    </source>
</evidence>
<evidence type="ECO:0000256" key="4">
    <source>
        <dbReference type="ARBA" id="ARBA00022475"/>
    </source>
</evidence>
<keyword evidence="6 9" id="KW-1133">Transmembrane helix</keyword>
<feature type="transmembrane region" description="Helical" evidence="9">
    <location>
        <begin position="316"/>
        <end position="337"/>
    </location>
</feature>
<feature type="compositionally biased region" description="Acidic residues" evidence="8">
    <location>
        <begin position="625"/>
        <end position="648"/>
    </location>
</feature>
<dbReference type="GO" id="GO:0022857">
    <property type="term" value="F:transmembrane transporter activity"/>
    <property type="evidence" value="ECO:0007669"/>
    <property type="project" value="InterPro"/>
</dbReference>
<evidence type="ECO:0000256" key="5">
    <source>
        <dbReference type="ARBA" id="ARBA00022692"/>
    </source>
</evidence>
<dbReference type="Proteomes" id="UP000029380">
    <property type="component" value="Unassembled WGS sequence"/>
</dbReference>
<feature type="transmembrane region" description="Helical" evidence="9">
    <location>
        <begin position="98"/>
        <end position="116"/>
    </location>
</feature>
<keyword evidence="3" id="KW-0813">Transport</keyword>
<dbReference type="RefSeq" id="WP_081930183.1">
    <property type="nucleotide sequence ID" value="NZ_JPVU01000140.1"/>
</dbReference>
<name>A0A091CD73_9ENTE</name>
<evidence type="ECO:0000313" key="11">
    <source>
        <dbReference type="Proteomes" id="UP000029380"/>
    </source>
</evidence>
<protein>
    <submittedName>
        <fullName evidence="10">High-affinity choline uptake protein</fullName>
    </submittedName>
</protein>
<dbReference type="PANTHER" id="PTHR30047">
    <property type="entry name" value="HIGH-AFFINITY CHOLINE TRANSPORT PROTEIN-RELATED"/>
    <property type="match status" value="1"/>
</dbReference>
<evidence type="ECO:0000256" key="9">
    <source>
        <dbReference type="SAM" id="Phobius"/>
    </source>
</evidence>
<evidence type="ECO:0000256" key="3">
    <source>
        <dbReference type="ARBA" id="ARBA00022448"/>
    </source>
</evidence>
<organism evidence="10 11">
    <name type="scientific">Tetragenococcus muriaticus PMC-11-5</name>
    <dbReference type="NCBI Taxonomy" id="1302649"/>
    <lineage>
        <taxon>Bacteria</taxon>
        <taxon>Bacillati</taxon>
        <taxon>Bacillota</taxon>
        <taxon>Bacilli</taxon>
        <taxon>Lactobacillales</taxon>
        <taxon>Enterococcaceae</taxon>
        <taxon>Tetragenococcus</taxon>
    </lineage>
</organism>
<dbReference type="Pfam" id="PF02028">
    <property type="entry name" value="BCCT"/>
    <property type="match status" value="1"/>
</dbReference>
<evidence type="ECO:0000313" key="10">
    <source>
        <dbReference type="EMBL" id="KFN91583.1"/>
    </source>
</evidence>
<dbReference type="EMBL" id="JPVU01000140">
    <property type="protein sequence ID" value="KFN91583.1"/>
    <property type="molecule type" value="Genomic_DNA"/>
</dbReference>
<keyword evidence="5 9" id="KW-0812">Transmembrane</keyword>
<feature type="transmembrane region" description="Helical" evidence="9">
    <location>
        <begin position="275"/>
        <end position="296"/>
    </location>
</feature>
<feature type="transmembrane region" description="Helical" evidence="9">
    <location>
        <begin position="532"/>
        <end position="553"/>
    </location>
</feature>
<dbReference type="PROSITE" id="PS01303">
    <property type="entry name" value="BCCT"/>
    <property type="match status" value="1"/>
</dbReference>
<evidence type="ECO:0000256" key="1">
    <source>
        <dbReference type="ARBA" id="ARBA00004651"/>
    </source>
</evidence>
<feature type="compositionally biased region" description="Basic and acidic residues" evidence="8">
    <location>
        <begin position="649"/>
        <end position="658"/>
    </location>
</feature>
<gene>
    <name evidence="10" type="ORF">TMUPMC115_1303</name>
</gene>
<proteinExistence type="inferred from homology"/>
<sequence length="658" mass="72969">MSENKENDTQKQTRRSRSHKRQKEDARSKRNPELESERQLARKLRAEEARARREAIENRPPFRGLQINPTVSLFDEEGKEEIGERNWKGWGVDIHPQVTIPATIILLLFIVLLSIFSEEANVVFDYILDAATNYTGWFMILATAVFIVASIFFAFSRYGRIVIGGNDAKPEFSRFGWFAMLLSAGMGIGLVFWSVAEPISHLGEPSPLFNVDPNSPGAVQAALTSTFFHWGVHPWAIYAIVGLGLAFFSFNKGLPLTIRSLFYPLIGNKIYGWRGNLIDILSVLSTMTGLATSLGLGVSQVNAGLNHLFGVTISPVVQIILIIVITAMATISVILGLDKGVQRLSEINMGLAGIFALFVLLVGPTVFIMSGFTQNLGYYVANFVEMSMWTETFTNTNWQGGWTLFYWAWWISWSPFVGMFIARISKGRSVREFIIGVVLVPTIISLLFMSILGGTALYQQINGLNDIASVVNVDESLALFSLADHLPFSGILSIVGIILVTVFFVTSSDSGSLVIDHLTSGGKLDTPLAQRIFWAVIEGAVAAVLLIGGGLTALQTASILTGVPFALVLLVMVYSLYLGLRQEFLIEHAVRERLRKVRRDHIITDVIQSNVEDQALVENVADKLAEEDEQEEEQEKEQEKENEETTDENDNKMSEEST</sequence>
<feature type="transmembrane region" description="Helical" evidence="9">
    <location>
        <begin position="349"/>
        <end position="372"/>
    </location>
</feature>
<evidence type="ECO:0000256" key="2">
    <source>
        <dbReference type="ARBA" id="ARBA00005658"/>
    </source>
</evidence>
<dbReference type="AlphaFoldDB" id="A0A091CD73"/>